<dbReference type="WBParaSite" id="ALUE_0001502101-mRNA-1">
    <property type="protein sequence ID" value="ALUE_0001502101-mRNA-1"/>
    <property type="gene ID" value="ALUE_0001502101"/>
</dbReference>
<dbReference type="Proteomes" id="UP000036681">
    <property type="component" value="Unplaced"/>
</dbReference>
<name>A0A0M3IBD7_ASCLU</name>
<proteinExistence type="predicted"/>
<evidence type="ECO:0000313" key="1">
    <source>
        <dbReference type="Proteomes" id="UP000036681"/>
    </source>
</evidence>
<keyword evidence="1" id="KW-1185">Reference proteome</keyword>
<organism evidence="1 2">
    <name type="scientific">Ascaris lumbricoides</name>
    <name type="common">Giant roundworm</name>
    <dbReference type="NCBI Taxonomy" id="6252"/>
    <lineage>
        <taxon>Eukaryota</taxon>
        <taxon>Metazoa</taxon>
        <taxon>Ecdysozoa</taxon>
        <taxon>Nematoda</taxon>
        <taxon>Chromadorea</taxon>
        <taxon>Rhabditida</taxon>
        <taxon>Spirurina</taxon>
        <taxon>Ascaridomorpha</taxon>
        <taxon>Ascaridoidea</taxon>
        <taxon>Ascarididae</taxon>
        <taxon>Ascaris</taxon>
    </lineage>
</organism>
<reference evidence="2" key="1">
    <citation type="submission" date="2017-02" db="UniProtKB">
        <authorList>
            <consortium name="WormBaseParasite"/>
        </authorList>
    </citation>
    <scope>IDENTIFICATION</scope>
</reference>
<protein>
    <submittedName>
        <fullName evidence="2">Transposase</fullName>
    </submittedName>
</protein>
<accession>A0A0M3IBD7</accession>
<evidence type="ECO:0000313" key="2">
    <source>
        <dbReference type="WBParaSite" id="ALUE_0001502101-mRNA-1"/>
    </source>
</evidence>
<dbReference type="AlphaFoldDB" id="A0A0M3IBD7"/>
<sequence length="44" mass="5018">MIYSRSILDTRIRSQHSTIFADAVTVNDRKQAPFCIAIELHVPC</sequence>